<keyword evidence="3" id="KW-1185">Reference proteome</keyword>
<keyword evidence="1" id="KW-1133">Transmembrane helix</keyword>
<evidence type="ECO:0000313" key="3">
    <source>
        <dbReference type="Proteomes" id="UP000823388"/>
    </source>
</evidence>
<feature type="transmembrane region" description="Helical" evidence="1">
    <location>
        <begin position="128"/>
        <end position="147"/>
    </location>
</feature>
<dbReference type="PANTHER" id="PTHR33333:SF45">
    <property type="entry name" value="OS01G0341000 PROTEIN"/>
    <property type="match status" value="1"/>
</dbReference>
<evidence type="ECO:0000313" key="2">
    <source>
        <dbReference type="EMBL" id="KAG2638255.1"/>
    </source>
</evidence>
<feature type="transmembrane region" description="Helical" evidence="1">
    <location>
        <begin position="76"/>
        <end position="96"/>
    </location>
</feature>
<feature type="transmembrane region" description="Helical" evidence="1">
    <location>
        <begin position="405"/>
        <end position="424"/>
    </location>
</feature>
<sequence length="509" mass="53257">MCICVTKHSAFSATLPAAPFHLLFHESSLEMRRNSASRMAIAGTAARKLLHGGATVRGAADVGGISFGLWELVTGFFANILDYLFAALAGVAHLLVLPLELLWQWLVTAAAAAAGAISSGLDGLWQHLTGFFAGIFAALASAPHLLVLPLELLWQWLVTAAAAAAAASAISSGLDDMWQHVTGFFAGIFAALASAPHLLVLPLEKLWQWLVTTAADAAGAINGGLDSLWQHVTGFLAAQAGAAHQFVLPLETLCKWLATSTAGATGAISSGLDGLWQLVTGFLPGILAHLPAALAGAVDELAQRLESLWQWLLTNAADAAGAISFRLDGLWQDVAGVFPKIYAYIFTALAGAAHEVPQKLDELWRWLKAAAAAALPFVLAAALVLLLVALVWFCWPILCAVGRGVCVALVHAICHLVYGLYYIVVAVGRALCRLLPRCAQCLHFCATMKAPGAGGMPISRAAFVASPALYFVILHAAGPVVASAVFCTVIVARLVAAPVAQFFRVSGVA</sequence>
<keyword evidence="1" id="KW-0812">Transmembrane</keyword>
<feature type="transmembrane region" description="Helical" evidence="1">
    <location>
        <begin position="468"/>
        <end position="496"/>
    </location>
</feature>
<proteinExistence type="predicted"/>
<evidence type="ECO:0000256" key="1">
    <source>
        <dbReference type="SAM" id="Phobius"/>
    </source>
</evidence>
<gene>
    <name evidence="2" type="ORF">PVAP13_2NG581120</name>
</gene>
<name>A0A8T0VTU5_PANVG</name>
<feature type="transmembrane region" description="Helical" evidence="1">
    <location>
        <begin position="102"/>
        <end position="121"/>
    </location>
</feature>
<feature type="transmembrane region" description="Helical" evidence="1">
    <location>
        <begin position="369"/>
        <end position="393"/>
    </location>
</feature>
<protein>
    <submittedName>
        <fullName evidence="2">Uncharacterized protein</fullName>
    </submittedName>
</protein>
<organism evidence="2 3">
    <name type="scientific">Panicum virgatum</name>
    <name type="common">Blackwell switchgrass</name>
    <dbReference type="NCBI Taxonomy" id="38727"/>
    <lineage>
        <taxon>Eukaryota</taxon>
        <taxon>Viridiplantae</taxon>
        <taxon>Streptophyta</taxon>
        <taxon>Embryophyta</taxon>
        <taxon>Tracheophyta</taxon>
        <taxon>Spermatophyta</taxon>
        <taxon>Magnoliopsida</taxon>
        <taxon>Liliopsida</taxon>
        <taxon>Poales</taxon>
        <taxon>Poaceae</taxon>
        <taxon>PACMAD clade</taxon>
        <taxon>Panicoideae</taxon>
        <taxon>Panicodae</taxon>
        <taxon>Paniceae</taxon>
        <taxon>Panicinae</taxon>
        <taxon>Panicum</taxon>
        <taxon>Panicum sect. Hiantes</taxon>
    </lineage>
</organism>
<dbReference type="OrthoDB" id="688520at2759"/>
<feature type="transmembrane region" description="Helical" evidence="1">
    <location>
        <begin position="181"/>
        <end position="200"/>
    </location>
</feature>
<comment type="caution">
    <text evidence="2">The sequence shown here is derived from an EMBL/GenBank/DDBJ whole genome shotgun (WGS) entry which is preliminary data.</text>
</comment>
<dbReference type="InterPro" id="IPR039926">
    <property type="entry name" value="Egg_app_1"/>
</dbReference>
<keyword evidence="1" id="KW-0472">Membrane</keyword>
<dbReference type="EMBL" id="CM029040">
    <property type="protein sequence ID" value="KAG2638255.1"/>
    <property type="molecule type" value="Genomic_DNA"/>
</dbReference>
<dbReference type="AlphaFoldDB" id="A0A8T0VTU5"/>
<accession>A0A8T0VTU5</accession>
<feature type="transmembrane region" description="Helical" evidence="1">
    <location>
        <begin position="153"/>
        <end position="174"/>
    </location>
</feature>
<dbReference type="Proteomes" id="UP000823388">
    <property type="component" value="Chromosome 2N"/>
</dbReference>
<dbReference type="PANTHER" id="PTHR33333">
    <property type="entry name" value="ERYTHROCYTE MEMBRANE PROTEIN 1-LIKE"/>
    <property type="match status" value="1"/>
</dbReference>
<reference evidence="2" key="1">
    <citation type="submission" date="2020-05" db="EMBL/GenBank/DDBJ databases">
        <title>WGS assembly of Panicum virgatum.</title>
        <authorList>
            <person name="Lovell J.T."/>
            <person name="Jenkins J."/>
            <person name="Shu S."/>
            <person name="Juenger T.E."/>
            <person name="Schmutz J."/>
        </authorList>
    </citation>
    <scope>NUCLEOTIDE SEQUENCE</scope>
    <source>
        <strain evidence="2">AP13</strain>
    </source>
</reference>